<keyword evidence="3" id="KW-1185">Reference proteome</keyword>
<dbReference type="SUPFAM" id="SSF109854">
    <property type="entry name" value="DinB/YfiT-like putative metalloenzymes"/>
    <property type="match status" value="1"/>
</dbReference>
<proteinExistence type="predicted"/>
<name>A0ABU6GGQ2_9BACL</name>
<protein>
    <submittedName>
        <fullName evidence="2">DinB family protein</fullName>
    </submittedName>
</protein>
<evidence type="ECO:0000259" key="1">
    <source>
        <dbReference type="Pfam" id="PF12867"/>
    </source>
</evidence>
<evidence type="ECO:0000313" key="3">
    <source>
        <dbReference type="Proteomes" id="UP001344632"/>
    </source>
</evidence>
<dbReference type="EMBL" id="JARLKZ010000003">
    <property type="protein sequence ID" value="MEC0238921.1"/>
    <property type="molecule type" value="Genomic_DNA"/>
</dbReference>
<reference evidence="2 3" key="1">
    <citation type="submission" date="2023-03" db="EMBL/GenBank/DDBJ databases">
        <title>Bacillus Genome Sequencing.</title>
        <authorList>
            <person name="Dunlap C."/>
        </authorList>
    </citation>
    <scope>NUCLEOTIDE SEQUENCE [LARGE SCALE GENOMIC DNA]</scope>
    <source>
        <strain evidence="2 3">BD-525</strain>
    </source>
</reference>
<dbReference type="Gene3D" id="1.20.120.450">
    <property type="entry name" value="dinb family like domain"/>
    <property type="match status" value="1"/>
</dbReference>
<dbReference type="InterPro" id="IPR024775">
    <property type="entry name" value="DinB-like"/>
</dbReference>
<comment type="caution">
    <text evidence="2">The sequence shown here is derived from an EMBL/GenBank/DDBJ whole genome shotgun (WGS) entry which is preliminary data.</text>
</comment>
<dbReference type="InterPro" id="IPR034660">
    <property type="entry name" value="DinB/YfiT-like"/>
</dbReference>
<gene>
    <name evidence="2" type="ORF">P4H66_03430</name>
</gene>
<accession>A0ABU6GGQ2</accession>
<dbReference type="Pfam" id="PF12867">
    <property type="entry name" value="DinB_2"/>
    <property type="match status" value="1"/>
</dbReference>
<organism evidence="2 3">
    <name type="scientific">Paenibacillus dokdonensis</name>
    <dbReference type="NCBI Taxonomy" id="2567944"/>
    <lineage>
        <taxon>Bacteria</taxon>
        <taxon>Bacillati</taxon>
        <taxon>Bacillota</taxon>
        <taxon>Bacilli</taxon>
        <taxon>Bacillales</taxon>
        <taxon>Paenibacillaceae</taxon>
        <taxon>Paenibacillus</taxon>
    </lineage>
</organism>
<dbReference type="Proteomes" id="UP001344632">
    <property type="component" value="Unassembled WGS sequence"/>
</dbReference>
<evidence type="ECO:0000313" key="2">
    <source>
        <dbReference type="EMBL" id="MEC0238921.1"/>
    </source>
</evidence>
<sequence>MNTKQEKLDAFAELIGFAESLERLSEEQWSGPIAEGKWSPRDIISHIMLWDKYFLEHAVRPMAEHQPLTLKNLDFNEFNRNAADYGLTQSQPFLIGETVKARRQLLELMQSIPETEYSHKHGGIMSIDEYLVDFYEHDRHHMAQINTYIAGLS</sequence>
<feature type="domain" description="DinB-like" evidence="1">
    <location>
        <begin position="18"/>
        <end position="145"/>
    </location>
</feature>
<dbReference type="RefSeq" id="WP_326085781.1">
    <property type="nucleotide sequence ID" value="NZ_JARLKZ010000003.1"/>
</dbReference>